<dbReference type="STRING" id="675120.M2YPJ4"/>
<evidence type="ECO:0000313" key="3">
    <source>
        <dbReference type="EMBL" id="EME43541.1"/>
    </source>
</evidence>
<dbReference type="HOGENOM" id="CLU_027654_1_1_1"/>
<dbReference type="InterPro" id="IPR029021">
    <property type="entry name" value="Prot-tyrosine_phosphatase-like"/>
</dbReference>
<dbReference type="InterPro" id="IPR007306">
    <property type="entry name" value="Rit1"/>
</dbReference>
<dbReference type="Pfam" id="PF17184">
    <property type="entry name" value="Rit1_C"/>
    <property type="match status" value="1"/>
</dbReference>
<protein>
    <recommendedName>
        <fullName evidence="5">Initiator tRNA phosphoribosyl transferase</fullName>
    </recommendedName>
</protein>
<dbReference type="EMBL" id="KB446540">
    <property type="protein sequence ID" value="EME43541.1"/>
    <property type="molecule type" value="Genomic_DNA"/>
</dbReference>
<keyword evidence="4" id="KW-1185">Reference proteome</keyword>
<reference evidence="3 4" key="2">
    <citation type="journal article" date="2012" name="PLoS Pathog.">
        <title>Diverse lifestyles and strategies of plant pathogenesis encoded in the genomes of eighteen Dothideomycetes fungi.</title>
        <authorList>
            <person name="Ohm R.A."/>
            <person name="Feau N."/>
            <person name="Henrissat B."/>
            <person name="Schoch C.L."/>
            <person name="Horwitz B.A."/>
            <person name="Barry K.W."/>
            <person name="Condon B.J."/>
            <person name="Copeland A.C."/>
            <person name="Dhillon B."/>
            <person name="Glaser F."/>
            <person name="Hesse C.N."/>
            <person name="Kosti I."/>
            <person name="LaButti K."/>
            <person name="Lindquist E.A."/>
            <person name="Lucas S."/>
            <person name="Salamov A.A."/>
            <person name="Bradshaw R.E."/>
            <person name="Ciuffetti L."/>
            <person name="Hamelin R.C."/>
            <person name="Kema G.H.J."/>
            <person name="Lawrence C."/>
            <person name="Scott J.A."/>
            <person name="Spatafora J.W."/>
            <person name="Turgeon B.G."/>
            <person name="de Wit P.J.G.M."/>
            <person name="Zhong S."/>
            <person name="Goodwin S.B."/>
            <person name="Grigoriev I.V."/>
        </authorList>
    </citation>
    <scope>NUCLEOTIDE SEQUENCE [LARGE SCALE GENOMIC DNA]</scope>
    <source>
        <strain evidence="4">NZE10 / CBS 128990</strain>
    </source>
</reference>
<organism evidence="3 4">
    <name type="scientific">Dothistroma septosporum (strain NZE10 / CBS 128990)</name>
    <name type="common">Red band needle blight fungus</name>
    <name type="synonym">Mycosphaerella pini</name>
    <dbReference type="NCBI Taxonomy" id="675120"/>
    <lineage>
        <taxon>Eukaryota</taxon>
        <taxon>Fungi</taxon>
        <taxon>Dikarya</taxon>
        <taxon>Ascomycota</taxon>
        <taxon>Pezizomycotina</taxon>
        <taxon>Dothideomycetes</taxon>
        <taxon>Dothideomycetidae</taxon>
        <taxon>Mycosphaerellales</taxon>
        <taxon>Mycosphaerellaceae</taxon>
        <taxon>Dothistroma</taxon>
    </lineage>
</organism>
<dbReference type="GO" id="GO:0043399">
    <property type="term" value="F:tRNA adenosine(64)-2'-O-ribosylphosphate transferase activity"/>
    <property type="evidence" value="ECO:0007669"/>
    <property type="project" value="InterPro"/>
</dbReference>
<dbReference type="Proteomes" id="UP000016933">
    <property type="component" value="Unassembled WGS sequence"/>
</dbReference>
<dbReference type="PANTHER" id="PTHR31811">
    <property type="entry name" value="TRNA A64-2'-O-RIBOSYLPHOSPHATE TRANSFERASE"/>
    <property type="match status" value="1"/>
</dbReference>
<feature type="domain" description="Rit1 N-terminal" evidence="2">
    <location>
        <begin position="28"/>
        <end position="284"/>
    </location>
</feature>
<dbReference type="AlphaFoldDB" id="M2YPJ4"/>
<dbReference type="OMA" id="PVFWANQ"/>
<dbReference type="eggNOG" id="KOG2634">
    <property type="taxonomic scope" value="Eukaryota"/>
</dbReference>
<evidence type="ECO:0008006" key="5">
    <source>
        <dbReference type="Google" id="ProtNLM"/>
    </source>
</evidence>
<evidence type="ECO:0000259" key="1">
    <source>
        <dbReference type="Pfam" id="PF04179"/>
    </source>
</evidence>
<dbReference type="GO" id="GO:0019988">
    <property type="term" value="P:charged-tRNA amino acid modification"/>
    <property type="evidence" value="ECO:0007669"/>
    <property type="project" value="InterPro"/>
</dbReference>
<dbReference type="PANTHER" id="PTHR31811:SF0">
    <property type="entry name" value="TRNA A64-2'-O-RIBOSYLPHOSPHATE TRANSFERASE"/>
    <property type="match status" value="1"/>
</dbReference>
<dbReference type="GO" id="GO:0005737">
    <property type="term" value="C:cytoplasm"/>
    <property type="evidence" value="ECO:0007669"/>
    <property type="project" value="TreeGrafter"/>
</dbReference>
<dbReference type="InterPro" id="IPR033421">
    <property type="entry name" value="Rit1_DUSP-like"/>
</dbReference>
<name>M2YPJ4_DOTSN</name>
<evidence type="ECO:0000259" key="2">
    <source>
        <dbReference type="Pfam" id="PF17184"/>
    </source>
</evidence>
<dbReference type="InterPro" id="IPR033449">
    <property type="entry name" value="Rit1_N"/>
</dbReference>
<dbReference type="PIRSF" id="PIRSF007747">
    <property type="entry name" value="Ribosyl_Ptfrase"/>
    <property type="match status" value="1"/>
</dbReference>
<feature type="domain" description="Rit1 DUSP-like" evidence="1">
    <location>
        <begin position="342"/>
        <end position="449"/>
    </location>
</feature>
<gene>
    <name evidence="3" type="ORF">DOTSEDRAFT_54321</name>
</gene>
<dbReference type="Gene3D" id="3.90.190.10">
    <property type="entry name" value="Protein tyrosine phosphatase superfamily"/>
    <property type="match status" value="1"/>
</dbReference>
<reference evidence="4" key="1">
    <citation type="journal article" date="2012" name="PLoS Genet.">
        <title>The genomes of the fungal plant pathogens Cladosporium fulvum and Dothistroma septosporum reveal adaptation to different hosts and lifestyles but also signatures of common ancestry.</title>
        <authorList>
            <person name="de Wit P.J.G.M."/>
            <person name="van der Burgt A."/>
            <person name="Oekmen B."/>
            <person name="Stergiopoulos I."/>
            <person name="Abd-Elsalam K.A."/>
            <person name="Aerts A.L."/>
            <person name="Bahkali A.H."/>
            <person name="Beenen H.G."/>
            <person name="Chettri P."/>
            <person name="Cox M.P."/>
            <person name="Datema E."/>
            <person name="de Vries R.P."/>
            <person name="Dhillon B."/>
            <person name="Ganley A.R."/>
            <person name="Griffiths S.A."/>
            <person name="Guo Y."/>
            <person name="Hamelin R.C."/>
            <person name="Henrissat B."/>
            <person name="Kabir M.S."/>
            <person name="Jashni M.K."/>
            <person name="Kema G."/>
            <person name="Klaubauf S."/>
            <person name="Lapidus A."/>
            <person name="Levasseur A."/>
            <person name="Lindquist E."/>
            <person name="Mehrabi R."/>
            <person name="Ohm R.A."/>
            <person name="Owen T.J."/>
            <person name="Salamov A."/>
            <person name="Schwelm A."/>
            <person name="Schijlen E."/>
            <person name="Sun H."/>
            <person name="van den Burg H.A."/>
            <person name="van Ham R.C.H.J."/>
            <person name="Zhang S."/>
            <person name="Goodwin S.B."/>
            <person name="Grigoriev I.V."/>
            <person name="Collemare J."/>
            <person name="Bradshaw R.E."/>
        </authorList>
    </citation>
    <scope>NUCLEOTIDE SEQUENCE [LARGE SCALE GENOMIC DNA]</scope>
    <source>
        <strain evidence="4">NZE10 / CBS 128990</strain>
    </source>
</reference>
<sequence length="451" mass="49839">MCPVPALQESELIFSSAASALKDALGALKRSNLSIKNRLRSIKQDSEFVTQVANAYDLPLVANERCGSWYIRPDLKAGSAYFKSTDGHFGQWGFSLRRLNLQVLDVVHEHGGCIIVDSTRRGKSMPDALSKTIPIWITILNRLLFPADTASHELRSPLDVLSESEHIQIEARLKAYEQDVDTLGLKLDDMRAKLHHRPLQVIWQRPGDTFPDWSSSRQENLIVLCTASNQTSNDTSATSDYVQGAADDPESWSHGLNAALFWKHSDELLPATEDELPTIIAALVRDTRSNRALRGSILIKPTTSVYVSNNDTAQSSYADYDVVISCVSKPNDLLSAKLETRYIPLICSSGKVGSRQLRFQLPKISAVKEALQSTGRVLVTCETGKDLSVGVALALLCTYIADEGTIRHRPEFDVSINKTVIKQRLSWIMISMPDASPSRATLQSVNAFLMG</sequence>
<proteinExistence type="predicted"/>
<evidence type="ECO:0000313" key="4">
    <source>
        <dbReference type="Proteomes" id="UP000016933"/>
    </source>
</evidence>
<dbReference type="OrthoDB" id="45256at2759"/>
<dbReference type="Pfam" id="PF04179">
    <property type="entry name" value="Init_tRNA_PT"/>
    <property type="match status" value="1"/>
</dbReference>
<accession>M2YPJ4</accession>